<dbReference type="PANTHER" id="PTHR21600:SF83">
    <property type="entry name" value="PSEUDOURIDYLATE SYNTHASE RPUSD4, MITOCHONDRIAL"/>
    <property type="match status" value="1"/>
</dbReference>
<organism evidence="11">
    <name type="scientific">Rodentolepis nana</name>
    <name type="common">Dwarf tapeworm</name>
    <name type="synonym">Hymenolepis nana</name>
    <dbReference type="NCBI Taxonomy" id="102285"/>
    <lineage>
        <taxon>Eukaryota</taxon>
        <taxon>Metazoa</taxon>
        <taxon>Spiralia</taxon>
        <taxon>Lophotrochozoa</taxon>
        <taxon>Platyhelminthes</taxon>
        <taxon>Cestoda</taxon>
        <taxon>Eucestoda</taxon>
        <taxon>Cyclophyllidea</taxon>
        <taxon>Hymenolepididae</taxon>
        <taxon>Rodentolepis</taxon>
    </lineage>
</organism>
<proteinExistence type="inferred from homology"/>
<dbReference type="STRING" id="102285.A0A0R3TK55"/>
<evidence type="ECO:0000256" key="2">
    <source>
        <dbReference type="ARBA" id="ARBA00001896"/>
    </source>
</evidence>
<dbReference type="GO" id="GO:0001522">
    <property type="term" value="P:pseudouridine synthesis"/>
    <property type="evidence" value="ECO:0007669"/>
    <property type="project" value="InterPro"/>
</dbReference>
<dbReference type="PANTHER" id="PTHR21600">
    <property type="entry name" value="MITOCHONDRIAL RNA PSEUDOURIDINE SYNTHASE"/>
    <property type="match status" value="1"/>
</dbReference>
<evidence type="ECO:0000256" key="5">
    <source>
        <dbReference type="ARBA" id="ARBA00036943"/>
    </source>
</evidence>
<gene>
    <name evidence="9" type="ORF">HNAJ_LOCUS7521</name>
</gene>
<dbReference type="Pfam" id="PF00849">
    <property type="entry name" value="PseudoU_synth_2"/>
    <property type="match status" value="1"/>
</dbReference>
<comment type="catalytic activity">
    <reaction evidence="2">
        <text>uridine in 5S rRNA = pseudouridine in 5S rRNA</text>
        <dbReference type="Rhea" id="RHEA:47036"/>
        <dbReference type="Rhea" id="RHEA-COMP:11730"/>
        <dbReference type="Rhea" id="RHEA-COMP:11731"/>
        <dbReference type="ChEBI" id="CHEBI:65314"/>
        <dbReference type="ChEBI" id="CHEBI:65315"/>
    </reaction>
</comment>
<protein>
    <recommendedName>
        <fullName evidence="6">Pseudouridylate synthase RPUSD4, mitochondrial</fullName>
    </recommendedName>
    <alternativeName>
        <fullName evidence="7">RNA pseudouridylate synthase domain-containing protein 4</fullName>
    </alternativeName>
</protein>
<evidence type="ECO:0000313" key="9">
    <source>
        <dbReference type="EMBL" id="VDO03381.1"/>
    </source>
</evidence>
<comment type="catalytic activity">
    <reaction evidence="1">
        <text>a uridine in mRNA = a pseudouridine in mRNA</text>
        <dbReference type="Rhea" id="RHEA:56644"/>
        <dbReference type="Rhea" id="RHEA-COMP:14658"/>
        <dbReference type="Rhea" id="RHEA-COMP:14659"/>
        <dbReference type="ChEBI" id="CHEBI:65314"/>
        <dbReference type="ChEBI" id="CHEBI:65315"/>
    </reaction>
</comment>
<evidence type="ECO:0000313" key="10">
    <source>
        <dbReference type="Proteomes" id="UP000278807"/>
    </source>
</evidence>
<evidence type="ECO:0000256" key="4">
    <source>
        <dbReference type="ARBA" id="ARBA00023235"/>
    </source>
</evidence>
<sequence>MTRKDLKEICDTDDKNYIDSLFFDSLPKSAKMLKPEELTETPFIIGTEGTSYVDQTYFQGDAFQTENVADCILDIREQLSINQYTGGKLDFKKSKKTPKKRRDSLGYHIPDDDSIKFHLLSEDEASNVLYNCIIGLNENVIAINKPPGIACHGGERQRFSVDSLLPRIAYRFRADGNNDSETFQLTHRIDKEATGLILVSRNQDSHLKLTEAFANRWIRKSYLCITSGIPQVKEGDIYFPISEKYVGGKYRIVAHRPPTKPKSSDSDILYDEGDNEIEKLCKKTNAITHYNMLDRCNDAALIECFAVTGLKHQIRVHLSTALGTPILGDHKHSHYGFLAPQRLSKRTLGALGIRQSKVRYIGLHLHAHMLKFDGGPSRNAKSENLYPNFASKPPPPGFFTFLGREKEREVRQFVAPVPSFFLRTLGFLGMKMPHAMPWTRFKMF</sequence>
<reference evidence="9 10" key="2">
    <citation type="submission" date="2018-11" db="EMBL/GenBank/DDBJ databases">
        <authorList>
            <consortium name="Pathogen Informatics"/>
        </authorList>
    </citation>
    <scope>NUCLEOTIDE SEQUENCE [LARGE SCALE GENOMIC DNA]</scope>
</reference>
<dbReference type="CDD" id="cd02869">
    <property type="entry name" value="PseudoU_synth_RluA_like"/>
    <property type="match status" value="1"/>
</dbReference>
<dbReference type="SUPFAM" id="SSF55120">
    <property type="entry name" value="Pseudouridine synthase"/>
    <property type="match status" value="1"/>
</dbReference>
<dbReference type="InterPro" id="IPR020103">
    <property type="entry name" value="PsdUridine_synth_cat_dom_sf"/>
</dbReference>
<dbReference type="AlphaFoldDB" id="A0A0R3TK55"/>
<keyword evidence="10" id="KW-1185">Reference proteome</keyword>
<dbReference type="Proteomes" id="UP000278807">
    <property type="component" value="Unassembled WGS sequence"/>
</dbReference>
<dbReference type="Gene3D" id="3.30.2350.10">
    <property type="entry name" value="Pseudouridine synthase"/>
    <property type="match status" value="1"/>
</dbReference>
<dbReference type="OrthoDB" id="10263782at2759"/>
<feature type="domain" description="Pseudouridine synthase RsuA/RluA-like" evidence="8">
    <location>
        <begin position="139"/>
        <end position="319"/>
    </location>
</feature>
<dbReference type="EMBL" id="UZAE01012071">
    <property type="protein sequence ID" value="VDO03381.1"/>
    <property type="molecule type" value="Genomic_DNA"/>
</dbReference>
<evidence type="ECO:0000256" key="3">
    <source>
        <dbReference type="ARBA" id="ARBA00010876"/>
    </source>
</evidence>
<accession>A0A0R3TK55</accession>
<name>A0A0R3TK55_RODNA</name>
<keyword evidence="4" id="KW-0413">Isomerase</keyword>
<comment type="similarity">
    <text evidence="3">Belongs to the pseudouridine synthase RluA family.</text>
</comment>
<dbReference type="GO" id="GO:0003723">
    <property type="term" value="F:RNA binding"/>
    <property type="evidence" value="ECO:0007669"/>
    <property type="project" value="InterPro"/>
</dbReference>
<dbReference type="InterPro" id="IPR050188">
    <property type="entry name" value="RluA_PseudoU_synthase"/>
</dbReference>
<evidence type="ECO:0000259" key="8">
    <source>
        <dbReference type="Pfam" id="PF00849"/>
    </source>
</evidence>
<comment type="catalytic activity">
    <reaction evidence="5">
        <text>a uridine in tRNA = a pseudouridine in tRNA</text>
        <dbReference type="Rhea" id="RHEA:54572"/>
        <dbReference type="Rhea" id="RHEA-COMP:13339"/>
        <dbReference type="Rhea" id="RHEA-COMP:13934"/>
        <dbReference type="ChEBI" id="CHEBI:65314"/>
        <dbReference type="ChEBI" id="CHEBI:65315"/>
    </reaction>
</comment>
<evidence type="ECO:0000256" key="7">
    <source>
        <dbReference type="ARBA" id="ARBA00041563"/>
    </source>
</evidence>
<reference evidence="11" key="1">
    <citation type="submission" date="2017-02" db="UniProtKB">
        <authorList>
            <consortium name="WormBaseParasite"/>
        </authorList>
    </citation>
    <scope>IDENTIFICATION</scope>
</reference>
<dbReference type="InterPro" id="IPR006145">
    <property type="entry name" value="PsdUridine_synth_RsuA/RluA"/>
</dbReference>
<dbReference type="GO" id="GO:0009982">
    <property type="term" value="F:pseudouridine synthase activity"/>
    <property type="evidence" value="ECO:0007669"/>
    <property type="project" value="InterPro"/>
</dbReference>
<dbReference type="WBParaSite" id="HNAJ_0000752501-mRNA-1">
    <property type="protein sequence ID" value="HNAJ_0000752501-mRNA-1"/>
    <property type="gene ID" value="HNAJ_0000752501"/>
</dbReference>
<evidence type="ECO:0000313" key="11">
    <source>
        <dbReference type="WBParaSite" id="HNAJ_0000752501-mRNA-1"/>
    </source>
</evidence>
<evidence type="ECO:0000256" key="1">
    <source>
        <dbReference type="ARBA" id="ARBA00001166"/>
    </source>
</evidence>
<evidence type="ECO:0000256" key="6">
    <source>
        <dbReference type="ARBA" id="ARBA00039953"/>
    </source>
</evidence>